<organism evidence="2 3">
    <name type="scientific">Candolleomyces eurysporus</name>
    <dbReference type="NCBI Taxonomy" id="2828524"/>
    <lineage>
        <taxon>Eukaryota</taxon>
        <taxon>Fungi</taxon>
        <taxon>Dikarya</taxon>
        <taxon>Basidiomycota</taxon>
        <taxon>Agaricomycotina</taxon>
        <taxon>Agaricomycetes</taxon>
        <taxon>Agaricomycetidae</taxon>
        <taxon>Agaricales</taxon>
        <taxon>Agaricineae</taxon>
        <taxon>Psathyrellaceae</taxon>
        <taxon>Candolleomyces</taxon>
    </lineage>
</organism>
<proteinExistence type="predicted"/>
<name>A0A9W8MEN5_9AGAR</name>
<keyword evidence="3" id="KW-1185">Reference proteome</keyword>
<dbReference type="AlphaFoldDB" id="A0A9W8MEN5"/>
<feature type="compositionally biased region" description="Polar residues" evidence="1">
    <location>
        <begin position="177"/>
        <end position="213"/>
    </location>
</feature>
<dbReference type="OrthoDB" id="2224430at2759"/>
<evidence type="ECO:0000313" key="3">
    <source>
        <dbReference type="Proteomes" id="UP001140091"/>
    </source>
</evidence>
<accession>A0A9W8MEN5</accession>
<reference evidence="2" key="1">
    <citation type="submission" date="2022-06" db="EMBL/GenBank/DDBJ databases">
        <title>Genome Sequence of Candolleomyces eurysporus.</title>
        <authorList>
            <person name="Buettner E."/>
        </authorList>
    </citation>
    <scope>NUCLEOTIDE SEQUENCE</scope>
    <source>
        <strain evidence="2">VTCC 930004</strain>
    </source>
</reference>
<evidence type="ECO:0000256" key="1">
    <source>
        <dbReference type="SAM" id="MobiDB-lite"/>
    </source>
</evidence>
<dbReference type="Proteomes" id="UP001140091">
    <property type="component" value="Unassembled WGS sequence"/>
</dbReference>
<dbReference type="EMBL" id="JANBPK010001109">
    <property type="protein sequence ID" value="KAJ2925839.1"/>
    <property type="molecule type" value="Genomic_DNA"/>
</dbReference>
<feature type="non-terminal residue" evidence="2">
    <location>
        <position position="1"/>
    </location>
</feature>
<protein>
    <submittedName>
        <fullName evidence="2">Uncharacterized protein</fullName>
    </submittedName>
</protein>
<gene>
    <name evidence="2" type="ORF">H1R20_g11254</name>
</gene>
<sequence>MVLYWRDWRLDHSPKVYRKVAGILTIKGVAVVPSSPILRLSPPKAEEVNKKNRPDDVRLAHQFDVRAVLPLSSRKMASTSRASTPLLLTPVDFGMRPSFLPTPAVLVSVNGMGGTSRRTRTTLSSLLTSVTSPFVNPATYAFVAFPEMTTALEFTRSALQPLDGQLMANSSSWRSPVAMTMSSTPSNLPLKTAPASKSPSTPRATVPSVSSSGLAHPPTSNHHENQGQVHNRSCPCWWPWLKYCRHLSIGAIRLENNEANNVKNQITGKYGGIPSAQTAAITYRDCGIKWVVTGDHNYSEHFSRERATFPGGLAIIIYPHLCSYS</sequence>
<evidence type="ECO:0000313" key="2">
    <source>
        <dbReference type="EMBL" id="KAJ2925839.1"/>
    </source>
</evidence>
<feature type="region of interest" description="Disordered" evidence="1">
    <location>
        <begin position="177"/>
        <end position="226"/>
    </location>
</feature>
<comment type="caution">
    <text evidence="2">The sequence shown here is derived from an EMBL/GenBank/DDBJ whole genome shotgun (WGS) entry which is preliminary data.</text>
</comment>